<comment type="caution">
    <text evidence="7">The sequence shown here is derived from an EMBL/GenBank/DDBJ whole genome shotgun (WGS) entry which is preliminary data.</text>
</comment>
<evidence type="ECO:0000256" key="4">
    <source>
        <dbReference type="ARBA" id="ARBA00022989"/>
    </source>
</evidence>
<dbReference type="PANTHER" id="PTHR30086">
    <property type="entry name" value="ARGININE EXPORTER PROTEIN ARGO"/>
    <property type="match status" value="1"/>
</dbReference>
<feature type="transmembrane region" description="Helical" evidence="6">
    <location>
        <begin position="12"/>
        <end position="29"/>
    </location>
</feature>
<dbReference type="EMBL" id="JBFBVU010000003">
    <property type="protein sequence ID" value="MEV8465984.1"/>
    <property type="molecule type" value="Genomic_DNA"/>
</dbReference>
<feature type="transmembrane region" description="Helical" evidence="6">
    <location>
        <begin position="41"/>
        <end position="67"/>
    </location>
</feature>
<comment type="subcellular location">
    <subcellularLocation>
        <location evidence="1">Cell membrane</location>
        <topology evidence="1">Multi-pass membrane protein</topology>
    </subcellularLocation>
</comment>
<evidence type="ECO:0000256" key="6">
    <source>
        <dbReference type="SAM" id="Phobius"/>
    </source>
</evidence>
<feature type="transmembrane region" description="Helical" evidence="6">
    <location>
        <begin position="73"/>
        <end position="93"/>
    </location>
</feature>
<accession>A0ABV3L340</accession>
<dbReference type="Pfam" id="PF01810">
    <property type="entry name" value="LysE"/>
    <property type="match status" value="1"/>
</dbReference>
<gene>
    <name evidence="7" type="ORF">AB0T83_04200</name>
</gene>
<dbReference type="InterPro" id="IPR001123">
    <property type="entry name" value="LeuE-type"/>
</dbReference>
<keyword evidence="4 6" id="KW-1133">Transmembrane helix</keyword>
<evidence type="ECO:0000256" key="1">
    <source>
        <dbReference type="ARBA" id="ARBA00004651"/>
    </source>
</evidence>
<evidence type="ECO:0000256" key="5">
    <source>
        <dbReference type="ARBA" id="ARBA00023136"/>
    </source>
</evidence>
<evidence type="ECO:0000256" key="3">
    <source>
        <dbReference type="ARBA" id="ARBA00022692"/>
    </source>
</evidence>
<proteinExistence type="predicted"/>
<dbReference type="RefSeq" id="WP_366191793.1">
    <property type="nucleotide sequence ID" value="NZ_JBFBVU010000003.1"/>
</dbReference>
<keyword evidence="3 6" id="KW-0812">Transmembrane</keyword>
<evidence type="ECO:0000256" key="2">
    <source>
        <dbReference type="ARBA" id="ARBA00022475"/>
    </source>
</evidence>
<protein>
    <submittedName>
        <fullName evidence="7">LysE family translocator</fullName>
    </submittedName>
</protein>
<keyword evidence="2" id="KW-1003">Cell membrane</keyword>
<evidence type="ECO:0000313" key="8">
    <source>
        <dbReference type="Proteomes" id="UP001553161"/>
    </source>
</evidence>
<keyword evidence="5 6" id="KW-0472">Membrane</keyword>
<name>A0ABV3L340_9RHOB</name>
<keyword evidence="8" id="KW-1185">Reference proteome</keyword>
<organism evidence="7 8">
    <name type="scientific">Meridianimarinicoccus marinus</name>
    <dbReference type="NCBI Taxonomy" id="3231483"/>
    <lineage>
        <taxon>Bacteria</taxon>
        <taxon>Pseudomonadati</taxon>
        <taxon>Pseudomonadota</taxon>
        <taxon>Alphaproteobacteria</taxon>
        <taxon>Rhodobacterales</taxon>
        <taxon>Paracoccaceae</taxon>
        <taxon>Meridianimarinicoccus</taxon>
    </lineage>
</organism>
<feature type="transmembrane region" description="Helical" evidence="6">
    <location>
        <begin position="184"/>
        <end position="205"/>
    </location>
</feature>
<evidence type="ECO:0000313" key="7">
    <source>
        <dbReference type="EMBL" id="MEV8465984.1"/>
    </source>
</evidence>
<reference evidence="7 8" key="1">
    <citation type="submission" date="2024-07" db="EMBL/GenBank/DDBJ databases">
        <authorList>
            <person name="Kang M."/>
        </authorList>
    </citation>
    <scope>NUCLEOTIDE SEQUENCE [LARGE SCALE GENOMIC DNA]</scope>
    <source>
        <strain evidence="7 8">DFM31</strain>
    </source>
</reference>
<feature type="transmembrane region" description="Helical" evidence="6">
    <location>
        <begin position="114"/>
        <end position="135"/>
    </location>
</feature>
<sequence length="206" mass="21657">MTASLSDLALYAAALLALFLTPGPVWLALSARALSGGFPAAWPLALGVVVGDALWPFLAILGVSWIAQEFAGFMTVLRFVGVAVFWIMGVNLIRHADRNLSADSRLTRPGLLAGFLAGLAVILGNPKAILFYMGILPGFFDLTRLSGADIAAIVGLSMAVPLIGNLVLAAFIDRIRRVLTSPKALRRTNLVAGGLMIAVGCLIPFT</sequence>
<feature type="transmembrane region" description="Helical" evidence="6">
    <location>
        <begin position="150"/>
        <end position="172"/>
    </location>
</feature>
<dbReference type="PANTHER" id="PTHR30086:SF20">
    <property type="entry name" value="ARGININE EXPORTER PROTEIN ARGO-RELATED"/>
    <property type="match status" value="1"/>
</dbReference>
<dbReference type="Proteomes" id="UP001553161">
    <property type="component" value="Unassembled WGS sequence"/>
</dbReference>